<protein>
    <submittedName>
        <fullName evidence="1 2">Uncharacterized protein</fullName>
    </submittedName>
</protein>
<sequence>MYAVIPKGATTKLLAAAVEGAPSPRSAKLTLYRNSPMPWKPEVTSRWAAALEKGPESHLSQASSLSVRPATATKTSCWVSLQARRCS</sequence>
<dbReference type="AlphaFoldDB" id="B7Q1A9"/>
<dbReference type="PaxDb" id="6945-B7Q1A9"/>
<dbReference type="VEuPathDB" id="VectorBase:ISCI009168"/>
<keyword evidence="3" id="KW-1185">Reference proteome</keyword>
<accession>B7Q1A9</accession>
<organism>
    <name type="scientific">Ixodes scapularis</name>
    <name type="common">Black-legged tick</name>
    <name type="synonym">Deer tick</name>
    <dbReference type="NCBI Taxonomy" id="6945"/>
    <lineage>
        <taxon>Eukaryota</taxon>
        <taxon>Metazoa</taxon>
        <taxon>Ecdysozoa</taxon>
        <taxon>Arthropoda</taxon>
        <taxon>Chelicerata</taxon>
        <taxon>Arachnida</taxon>
        <taxon>Acari</taxon>
        <taxon>Parasitiformes</taxon>
        <taxon>Ixodida</taxon>
        <taxon>Ixodoidea</taxon>
        <taxon>Ixodidae</taxon>
        <taxon>Ixodinae</taxon>
        <taxon>Ixodes</taxon>
    </lineage>
</organism>
<name>B7Q1A9_IXOSC</name>
<evidence type="ECO:0000313" key="3">
    <source>
        <dbReference type="Proteomes" id="UP000001555"/>
    </source>
</evidence>
<dbReference type="HOGENOM" id="CLU_2485854_0_0_1"/>
<evidence type="ECO:0000313" key="1">
    <source>
        <dbReference type="EMBL" id="EEC12631.1"/>
    </source>
</evidence>
<dbReference type="EMBL" id="DS836793">
    <property type="protein sequence ID" value="EEC12631.1"/>
    <property type="molecule type" value="Genomic_DNA"/>
</dbReference>
<dbReference type="InParanoid" id="B7Q1A9"/>
<dbReference type="Proteomes" id="UP000001555">
    <property type="component" value="Unassembled WGS sequence"/>
</dbReference>
<reference evidence="2" key="2">
    <citation type="submission" date="2020-05" db="UniProtKB">
        <authorList>
            <consortium name="EnsemblMetazoa"/>
        </authorList>
    </citation>
    <scope>IDENTIFICATION</scope>
    <source>
        <strain evidence="2">wikel</strain>
    </source>
</reference>
<gene>
    <name evidence="1" type="ORF">IscW_ISCW009168</name>
</gene>
<dbReference type="EMBL" id="ABJB010789488">
    <property type="status" value="NOT_ANNOTATED_CDS"/>
    <property type="molecule type" value="Genomic_DNA"/>
</dbReference>
<reference evidence="1 3" key="1">
    <citation type="submission" date="2008-03" db="EMBL/GenBank/DDBJ databases">
        <title>Annotation of Ixodes scapularis.</title>
        <authorList>
            <consortium name="Ixodes scapularis Genome Project Consortium"/>
            <person name="Caler E."/>
            <person name="Hannick L.I."/>
            <person name="Bidwell S."/>
            <person name="Joardar V."/>
            <person name="Thiagarajan M."/>
            <person name="Amedeo P."/>
            <person name="Galinsky K.J."/>
            <person name="Schobel S."/>
            <person name="Inman J."/>
            <person name="Hostetler J."/>
            <person name="Miller J."/>
            <person name="Hammond M."/>
            <person name="Megy K."/>
            <person name="Lawson D."/>
            <person name="Kodira C."/>
            <person name="Sutton G."/>
            <person name="Meyer J."/>
            <person name="Hill C.A."/>
            <person name="Birren B."/>
            <person name="Nene V."/>
            <person name="Collins F."/>
            <person name="Alarcon-Chaidez F."/>
            <person name="Wikel S."/>
            <person name="Strausberg R."/>
        </authorList>
    </citation>
    <scope>NUCLEOTIDE SEQUENCE [LARGE SCALE GENOMIC DNA]</scope>
    <source>
        <strain evidence="3">Wikel</strain>
        <strain evidence="1">Wikel colony</strain>
    </source>
</reference>
<dbReference type="EnsemblMetazoa" id="ISCW009168-RA">
    <property type="protein sequence ID" value="ISCW009168-PA"/>
    <property type="gene ID" value="ISCW009168"/>
</dbReference>
<proteinExistence type="predicted"/>
<dbReference type="VEuPathDB" id="VectorBase:ISCW009168"/>
<evidence type="ECO:0000313" key="2">
    <source>
        <dbReference type="EnsemblMetazoa" id="ISCW009168-PA"/>
    </source>
</evidence>